<evidence type="ECO:0000313" key="2">
    <source>
        <dbReference type="Proteomes" id="UP000809829"/>
    </source>
</evidence>
<accession>A0ABS2QP00</accession>
<protein>
    <submittedName>
        <fullName evidence="1">Uncharacterized protein</fullName>
    </submittedName>
</protein>
<proteinExistence type="predicted"/>
<gene>
    <name evidence="1" type="ORF">JOC83_000003</name>
</gene>
<organism evidence="1 2">
    <name type="scientific">Priestia iocasae</name>
    <dbReference type="NCBI Taxonomy" id="2291674"/>
    <lineage>
        <taxon>Bacteria</taxon>
        <taxon>Bacillati</taxon>
        <taxon>Bacillota</taxon>
        <taxon>Bacilli</taxon>
        <taxon>Bacillales</taxon>
        <taxon>Bacillaceae</taxon>
        <taxon>Priestia</taxon>
    </lineage>
</organism>
<dbReference type="Proteomes" id="UP000809829">
    <property type="component" value="Unassembled WGS sequence"/>
</dbReference>
<dbReference type="EMBL" id="JAFBFC010000001">
    <property type="protein sequence ID" value="MBM7701177.1"/>
    <property type="molecule type" value="Genomic_DNA"/>
</dbReference>
<comment type="caution">
    <text evidence="1">The sequence shown here is derived from an EMBL/GenBank/DDBJ whole genome shotgun (WGS) entry which is preliminary data.</text>
</comment>
<reference evidence="1 2" key="1">
    <citation type="submission" date="2021-01" db="EMBL/GenBank/DDBJ databases">
        <title>Genomic Encyclopedia of Type Strains, Phase IV (KMG-IV): sequencing the most valuable type-strain genomes for metagenomic binning, comparative biology and taxonomic classification.</title>
        <authorList>
            <person name="Goeker M."/>
        </authorList>
    </citation>
    <scope>NUCLEOTIDE SEQUENCE [LARGE SCALE GENOMIC DNA]</scope>
    <source>
        <strain evidence="1 2">DSM 104297</strain>
    </source>
</reference>
<keyword evidence="2" id="KW-1185">Reference proteome</keyword>
<name>A0ABS2QP00_9BACI</name>
<evidence type="ECO:0000313" key="1">
    <source>
        <dbReference type="EMBL" id="MBM7701177.1"/>
    </source>
</evidence>
<sequence length="228" mass="27153">MKDERKIVHFSSIREQKQAQADDGIIHFYSQVLSFVKRYANIREKVRASYLFREKVGFPHNQTLTSELEETFYDWFAFDYVTIQGKTMLHVFLDENKHEKQEPFFIQLALFLTSVWEPVYVSKVPDSFFVKGYNPLTNEPTIIKDVRGRFTEVKQGKILWVRKIKSIGYDVLVSSRLLYVDNTTCVITELHHRFMCTQLQMEKPSWRTFFKMYAIEYVVNGDTKREDD</sequence>
<dbReference type="RefSeq" id="WP_205182352.1">
    <property type="nucleotide sequence ID" value="NZ_JAFBFC010000001.1"/>
</dbReference>